<dbReference type="GO" id="GO:0000155">
    <property type="term" value="F:phosphorelay sensor kinase activity"/>
    <property type="evidence" value="ECO:0007669"/>
    <property type="project" value="InterPro"/>
</dbReference>
<dbReference type="Pfam" id="PF02518">
    <property type="entry name" value="HATPase_c"/>
    <property type="match status" value="1"/>
</dbReference>
<keyword evidence="9" id="KW-1185">Reference proteome</keyword>
<evidence type="ECO:0000313" key="9">
    <source>
        <dbReference type="Proteomes" id="UP000289437"/>
    </source>
</evidence>
<gene>
    <name evidence="8" type="ORF">GRAN_3580</name>
</gene>
<dbReference type="SUPFAM" id="SSF63829">
    <property type="entry name" value="Calcium-dependent phosphotriesterase"/>
    <property type="match status" value="2"/>
</dbReference>
<dbReference type="InterPro" id="IPR013783">
    <property type="entry name" value="Ig-like_fold"/>
</dbReference>
<dbReference type="PANTHER" id="PTHR24421:SF62">
    <property type="entry name" value="SENSORY TRANSDUCTION HISTIDINE KINASE"/>
    <property type="match status" value="1"/>
</dbReference>
<name>A0A4Q0SUR4_9BACT</name>
<evidence type="ECO:0000256" key="1">
    <source>
        <dbReference type="ARBA" id="ARBA00022679"/>
    </source>
</evidence>
<feature type="transmembrane region" description="Helical" evidence="4">
    <location>
        <begin position="781"/>
        <end position="801"/>
    </location>
</feature>
<dbReference type="InterPro" id="IPR015943">
    <property type="entry name" value="WD40/YVTN_repeat-like_dom_sf"/>
</dbReference>
<dbReference type="GO" id="GO:0016020">
    <property type="term" value="C:membrane"/>
    <property type="evidence" value="ECO:0007669"/>
    <property type="project" value="InterPro"/>
</dbReference>
<dbReference type="EMBL" id="RDSM01000003">
    <property type="protein sequence ID" value="RXH54477.1"/>
    <property type="molecule type" value="Genomic_DNA"/>
</dbReference>
<dbReference type="InterPro" id="IPR050482">
    <property type="entry name" value="Sensor_HK_TwoCompSys"/>
</dbReference>
<dbReference type="GO" id="GO:0046983">
    <property type="term" value="F:protein dimerization activity"/>
    <property type="evidence" value="ECO:0007669"/>
    <property type="project" value="InterPro"/>
</dbReference>
<protein>
    <submittedName>
        <fullName evidence="8">Putative two-component system sensor kinase</fullName>
    </submittedName>
</protein>
<keyword evidence="4" id="KW-0812">Transmembrane</keyword>
<dbReference type="InterPro" id="IPR003594">
    <property type="entry name" value="HATPase_dom"/>
</dbReference>
<dbReference type="Pfam" id="PF07730">
    <property type="entry name" value="HisKA_3"/>
    <property type="match status" value="1"/>
</dbReference>
<accession>A0A4Q0SUR4</accession>
<keyword evidence="2 8" id="KW-0418">Kinase</keyword>
<dbReference type="Gene3D" id="1.20.5.1930">
    <property type="match status" value="1"/>
</dbReference>
<dbReference type="InterPro" id="IPR011110">
    <property type="entry name" value="Reg_prop"/>
</dbReference>
<reference evidence="8 9" key="1">
    <citation type="submission" date="2018-11" db="EMBL/GenBank/DDBJ databases">
        <authorList>
            <person name="Mardanov A.V."/>
            <person name="Ravin N.V."/>
            <person name="Dedysh S.N."/>
        </authorList>
    </citation>
    <scope>NUCLEOTIDE SEQUENCE [LARGE SCALE GENOMIC DNA]</scope>
    <source>
        <strain evidence="8 9">AF10</strain>
    </source>
</reference>
<dbReference type="Pfam" id="PF07494">
    <property type="entry name" value="Reg_prop"/>
    <property type="match status" value="1"/>
</dbReference>
<comment type="caution">
    <text evidence="8">The sequence shown here is derived from an EMBL/GenBank/DDBJ whole genome shotgun (WGS) entry which is preliminary data.</text>
</comment>
<sequence>MSEATNGTTYPVGNQASAGNVAARAQHMKTARCLRQFPILLGACFACLSSSSGAQSPDQSLQQLYHTAWTFRDGAPISWDLTQTADGYLWLGGRSGLYRFDGVRFERFTPVAGPPLPNTNIQSLDITNDGSLWIGWNVKGLSQLKDGRLVNYGEESGLSSGTVNGVQQDGRGRIWAFSPEGMYRLQNNRWQPLGSGMGYSGATYPYGFTDRNGTMWVGAGRRDVYALSKSDTSFRLVLSGKEIVSITQDARDIVWGLDSKGTMIVLGSPDGKHQSRPLGLPGQMLKALFDRRGDLWIATTTMGIVRIRDFDRYGIGLHSEKVESLSLPNGGLSGETVYQIFEDHEGNIWTATSRGLDRLRNSAFSLLPIEKVHSKSALLEADKGNVYIAHPVGALSREPEALPATPIIPTDLNLAYRSPNGRTWFVGRHFLWQQTAHGFSKYPLPILPEPNLPVESVTSDGGNGLWVTFPIRNGFFHFHDGLWTTSDINPALPTRSARAAMTDEQGRIWFGYSSSRVAILEKSGHVSVMTQDDDEKIGNVLSFHCRGNHIWIGGENGLRRFVDGHFQEIEDAQGNQFLGLSGISETSNGDLWLNGAFNIVMIPASELNRPSSSKSIMVKARVYDVLDGITAGSSGEDVNPTIAQGDNGKMWFALQNAVGMIDPAHSPQNKVAPPVAIQSLTSDSVVYSDLRALKLTPDPDSVRIDYTALSLTVPERVQFRYRLDGFDKDWQNAGTRRQAFYTKLGPGSYHFHVIAANNDGLWNEAGTTFSFIVPPTTVESLWFRILCFLAVACGITLVVAWRFRTMTARMKAHLSERMVERERIARELHDTLLQGFQGLVLKFQNVATQIPQLEPAHTMMNSALDQADEVLKEGRNKVRNLRAEGSDVTDLAEALRLIGEELQSTYHVKFLLSLRGDPLDLHPIVKDETYSIGREALTNAFVHAHATTVECEITFQRRFFALGIRDDGSGIDRQVIEFGRAGHWGLGGMRERALKIRAKFGILSRTDEGTEITLRVPADLAYVDKPTGGYLSFFWRRVRSRGPLDAS</sequence>
<dbReference type="Proteomes" id="UP000289437">
    <property type="component" value="Unassembled WGS sequence"/>
</dbReference>
<dbReference type="Gene3D" id="2.130.10.10">
    <property type="entry name" value="YVTN repeat-like/Quinoprotein amine dehydrogenase"/>
    <property type="match status" value="3"/>
</dbReference>
<dbReference type="InterPro" id="IPR036890">
    <property type="entry name" value="HATPase_C_sf"/>
</dbReference>
<evidence type="ECO:0000256" key="4">
    <source>
        <dbReference type="SAM" id="Phobius"/>
    </source>
</evidence>
<evidence type="ECO:0000313" key="8">
    <source>
        <dbReference type="EMBL" id="RXH54477.1"/>
    </source>
</evidence>
<keyword evidence="4" id="KW-1133">Transmembrane helix</keyword>
<evidence type="ECO:0000256" key="2">
    <source>
        <dbReference type="ARBA" id="ARBA00022777"/>
    </source>
</evidence>
<keyword evidence="1" id="KW-0808">Transferase</keyword>
<keyword evidence="4" id="KW-0472">Membrane</keyword>
<feature type="domain" description="Histidine kinase/HSP90-like ATPase" evidence="5">
    <location>
        <begin position="930"/>
        <end position="1018"/>
    </location>
</feature>
<dbReference type="PANTHER" id="PTHR24421">
    <property type="entry name" value="NITRATE/NITRITE SENSOR PROTEIN NARX-RELATED"/>
    <property type="match status" value="1"/>
</dbReference>
<evidence type="ECO:0000259" key="5">
    <source>
        <dbReference type="Pfam" id="PF02518"/>
    </source>
</evidence>
<dbReference type="Gene3D" id="3.30.565.10">
    <property type="entry name" value="Histidine kinase-like ATPase, C-terminal domain"/>
    <property type="match status" value="1"/>
</dbReference>
<evidence type="ECO:0000259" key="6">
    <source>
        <dbReference type="Pfam" id="PF07495"/>
    </source>
</evidence>
<dbReference type="InterPro" id="IPR011123">
    <property type="entry name" value="Y_Y_Y"/>
</dbReference>
<dbReference type="AlphaFoldDB" id="A0A4Q0SUR4"/>
<reference evidence="9" key="2">
    <citation type="submission" date="2019-02" db="EMBL/GenBank/DDBJ databases">
        <title>Granulicella sibirica sp. nov., a psychrotolerant acidobacterium isolated from an organic soil layer in forested tundra, West Siberia.</title>
        <authorList>
            <person name="Oshkin I.Y."/>
            <person name="Kulichevskaya I.S."/>
            <person name="Rijpstra W.I.C."/>
            <person name="Sinninghe Damste J.S."/>
            <person name="Rakitin A.L."/>
            <person name="Ravin N.V."/>
            <person name="Dedysh S.N."/>
        </authorList>
    </citation>
    <scope>NUCLEOTIDE SEQUENCE [LARGE SCALE GENOMIC DNA]</scope>
    <source>
        <strain evidence="9">AF10</strain>
    </source>
</reference>
<feature type="domain" description="Signal transduction histidine kinase subgroup 3 dimerisation and phosphoacceptor" evidence="7">
    <location>
        <begin position="820"/>
        <end position="884"/>
    </location>
</feature>
<dbReference type="Pfam" id="PF07495">
    <property type="entry name" value="Y_Y_Y"/>
    <property type="match status" value="1"/>
</dbReference>
<organism evidence="8 9">
    <name type="scientific">Granulicella sibirica</name>
    <dbReference type="NCBI Taxonomy" id="2479048"/>
    <lineage>
        <taxon>Bacteria</taxon>
        <taxon>Pseudomonadati</taxon>
        <taxon>Acidobacteriota</taxon>
        <taxon>Terriglobia</taxon>
        <taxon>Terriglobales</taxon>
        <taxon>Acidobacteriaceae</taxon>
        <taxon>Granulicella</taxon>
    </lineage>
</organism>
<dbReference type="InterPro" id="IPR011712">
    <property type="entry name" value="Sig_transdc_His_kin_sub3_dim/P"/>
</dbReference>
<dbReference type="SUPFAM" id="SSF55874">
    <property type="entry name" value="ATPase domain of HSP90 chaperone/DNA topoisomerase II/histidine kinase"/>
    <property type="match status" value="1"/>
</dbReference>
<keyword evidence="3" id="KW-0902">Two-component regulatory system</keyword>
<dbReference type="CDD" id="cd16917">
    <property type="entry name" value="HATPase_UhpB-NarQ-NarX-like"/>
    <property type="match status" value="1"/>
</dbReference>
<evidence type="ECO:0000256" key="3">
    <source>
        <dbReference type="ARBA" id="ARBA00023012"/>
    </source>
</evidence>
<dbReference type="Gene3D" id="2.60.40.10">
    <property type="entry name" value="Immunoglobulins"/>
    <property type="match status" value="1"/>
</dbReference>
<feature type="domain" description="Two component regulator three Y" evidence="6">
    <location>
        <begin position="714"/>
        <end position="773"/>
    </location>
</feature>
<evidence type="ECO:0000259" key="7">
    <source>
        <dbReference type="Pfam" id="PF07730"/>
    </source>
</evidence>
<proteinExistence type="predicted"/>